<evidence type="ECO:0000313" key="3">
    <source>
        <dbReference type="Proteomes" id="UP000016649"/>
    </source>
</evidence>
<proteinExistence type="predicted"/>
<dbReference type="PANTHER" id="PTHR22916:SF67">
    <property type="entry name" value="COLANIC ACID BIOSYNTHESIS GLYCOSYL TRANSFERASE WCAE-RELATED"/>
    <property type="match status" value="1"/>
</dbReference>
<accession>A0ABN0P1P4</accession>
<dbReference type="Proteomes" id="UP000016649">
    <property type="component" value="Unassembled WGS sequence"/>
</dbReference>
<dbReference type="InterPro" id="IPR001173">
    <property type="entry name" value="Glyco_trans_2-like"/>
</dbReference>
<dbReference type="InterPro" id="IPR029044">
    <property type="entry name" value="Nucleotide-diphossugar_trans"/>
</dbReference>
<feature type="domain" description="Glycosyltransferase 2-like" evidence="1">
    <location>
        <begin position="15"/>
        <end position="155"/>
    </location>
</feature>
<sequence length="252" mass="28882">MAIQNKQNKDTPLLSIVTINRNNATGLRKTIKSVVTQTAADFEYIIIDGASTDESVAVIKEYAEHPIYGKKISYWISEPDTGIYNAMNKGLRKARGSLTALVNSGDWYLPNALSMIYELHKNNPDSILYGALKAYENGKFQSVWGTSADFLPKEMIPHLSTFVPKNIYEKYGYYDESYKIAGDYDAFLRFYTQNVDFQFIDKIICNFNLEGISQTDSLVRYETAQIQKKYGFYVCPTFKQKTVNLIKKILRW</sequence>
<comment type="caution">
    <text evidence="2">The sequence shown here is derived from an EMBL/GenBank/DDBJ whole genome shotgun (WGS) entry which is preliminary data.</text>
</comment>
<dbReference type="RefSeq" id="WP_021685992.1">
    <property type="nucleotide sequence ID" value="NZ_KI260552.1"/>
</dbReference>
<evidence type="ECO:0000313" key="2">
    <source>
        <dbReference type="EMBL" id="ERJ94486.1"/>
    </source>
</evidence>
<name>A0ABN0P1P4_TRELE</name>
<protein>
    <submittedName>
        <fullName evidence="2">Glycosyltransferase, group 2 family protein</fullName>
    </submittedName>
</protein>
<dbReference type="CDD" id="cd06433">
    <property type="entry name" value="GT_2_WfgS_like"/>
    <property type="match status" value="1"/>
</dbReference>
<dbReference type="Pfam" id="PF00535">
    <property type="entry name" value="Glycos_transf_2"/>
    <property type="match status" value="1"/>
</dbReference>
<keyword evidence="3" id="KW-1185">Reference proteome</keyword>
<dbReference type="EMBL" id="AWVH01000002">
    <property type="protein sequence ID" value="ERJ94486.1"/>
    <property type="molecule type" value="Genomic_DNA"/>
</dbReference>
<evidence type="ECO:0000259" key="1">
    <source>
        <dbReference type="Pfam" id="PF00535"/>
    </source>
</evidence>
<dbReference type="Gene3D" id="3.90.550.10">
    <property type="entry name" value="Spore Coat Polysaccharide Biosynthesis Protein SpsA, Chain A"/>
    <property type="match status" value="1"/>
</dbReference>
<organism evidence="2 3">
    <name type="scientific">Treponema lecithinolyticum ATCC 700332</name>
    <dbReference type="NCBI Taxonomy" id="1321815"/>
    <lineage>
        <taxon>Bacteria</taxon>
        <taxon>Pseudomonadati</taxon>
        <taxon>Spirochaetota</taxon>
        <taxon>Spirochaetia</taxon>
        <taxon>Spirochaetales</taxon>
        <taxon>Treponemataceae</taxon>
        <taxon>Treponema</taxon>
    </lineage>
</organism>
<reference evidence="2 3" key="1">
    <citation type="submission" date="2013-08" db="EMBL/GenBank/DDBJ databases">
        <authorList>
            <person name="Weinstock G."/>
            <person name="Sodergren E."/>
            <person name="Wylie T."/>
            <person name="Fulton L."/>
            <person name="Fulton R."/>
            <person name="Fronick C."/>
            <person name="O'Laughlin M."/>
            <person name="Godfrey J."/>
            <person name="Miner T."/>
            <person name="Herter B."/>
            <person name="Appelbaum E."/>
            <person name="Cordes M."/>
            <person name="Lek S."/>
            <person name="Wollam A."/>
            <person name="Pepin K.H."/>
            <person name="Palsikar V.B."/>
            <person name="Mitreva M."/>
            <person name="Wilson R.K."/>
        </authorList>
    </citation>
    <scope>NUCLEOTIDE SEQUENCE [LARGE SCALE GENOMIC DNA]</scope>
    <source>
        <strain evidence="2 3">ATCC 700332</strain>
    </source>
</reference>
<dbReference type="PANTHER" id="PTHR22916">
    <property type="entry name" value="GLYCOSYLTRANSFERASE"/>
    <property type="match status" value="1"/>
</dbReference>
<dbReference type="SUPFAM" id="SSF53448">
    <property type="entry name" value="Nucleotide-diphospho-sugar transferases"/>
    <property type="match status" value="1"/>
</dbReference>
<gene>
    <name evidence="2" type="ORF">HMPREF9193_00019</name>
</gene>